<organism evidence="1 2">
    <name type="scientific">Aurantimonas endophytica</name>
    <dbReference type="NCBI Taxonomy" id="1522175"/>
    <lineage>
        <taxon>Bacteria</taxon>
        <taxon>Pseudomonadati</taxon>
        <taxon>Pseudomonadota</taxon>
        <taxon>Alphaproteobacteria</taxon>
        <taxon>Hyphomicrobiales</taxon>
        <taxon>Aurantimonadaceae</taxon>
        <taxon>Aurantimonas</taxon>
    </lineage>
</organism>
<name>A0A7W6HFT3_9HYPH</name>
<dbReference type="AlphaFoldDB" id="A0A7W6HFT3"/>
<protein>
    <submittedName>
        <fullName evidence="1">Uncharacterized protein</fullName>
    </submittedName>
</protein>
<accession>A0A7W6HFT3</accession>
<dbReference type="RefSeq" id="WP_183210013.1">
    <property type="nucleotide sequence ID" value="NZ_JAAAMM010000004.1"/>
</dbReference>
<evidence type="ECO:0000313" key="2">
    <source>
        <dbReference type="Proteomes" id="UP000588647"/>
    </source>
</evidence>
<proteinExistence type="predicted"/>
<comment type="caution">
    <text evidence="1">The sequence shown here is derived from an EMBL/GenBank/DDBJ whole genome shotgun (WGS) entry which is preliminary data.</text>
</comment>
<dbReference type="EMBL" id="JACIEM010000004">
    <property type="protein sequence ID" value="MBB4004446.1"/>
    <property type="molecule type" value="Genomic_DNA"/>
</dbReference>
<evidence type="ECO:0000313" key="1">
    <source>
        <dbReference type="EMBL" id="MBB4004446.1"/>
    </source>
</evidence>
<reference evidence="1 2" key="1">
    <citation type="submission" date="2020-08" db="EMBL/GenBank/DDBJ databases">
        <title>Genomic Encyclopedia of Type Strains, Phase IV (KMG-IV): sequencing the most valuable type-strain genomes for metagenomic binning, comparative biology and taxonomic classification.</title>
        <authorList>
            <person name="Goeker M."/>
        </authorList>
    </citation>
    <scope>NUCLEOTIDE SEQUENCE [LARGE SCALE GENOMIC DNA]</scope>
    <source>
        <strain evidence="1 2">DSM 103570</strain>
    </source>
</reference>
<sequence>MNDEESILASLATAYEAPKIALPPIDWKVDRQNARYLRVPIVCDCAPVDLLGVSIVGTAWTDEPDERVTFQLIMDVNGTNYRIARIDWRPRQPHTNRVGPAELLGLMAMTSIHDFPENAALGLEAMQAGNLPVVKPIDPEPDSFNALLQYLRDTFQLDNAMDIPAPPWAPQLL</sequence>
<keyword evidence="2" id="KW-1185">Reference proteome</keyword>
<gene>
    <name evidence="1" type="ORF">GGR03_003534</name>
</gene>
<dbReference type="Proteomes" id="UP000588647">
    <property type="component" value="Unassembled WGS sequence"/>
</dbReference>